<reference evidence="1 2" key="1">
    <citation type="submission" date="2019-12" db="EMBL/GenBank/DDBJ databases">
        <title>Novel species isolated from a subtropical stream in China.</title>
        <authorList>
            <person name="Lu H."/>
        </authorList>
    </citation>
    <scope>NUCLEOTIDE SEQUENCE [LARGE SCALE GENOMIC DNA]</scope>
    <source>
        <strain evidence="1 2">FT107W</strain>
    </source>
</reference>
<evidence type="ECO:0000313" key="2">
    <source>
        <dbReference type="Proteomes" id="UP000484875"/>
    </source>
</evidence>
<gene>
    <name evidence="1" type="ORF">GTP81_21900</name>
</gene>
<sequence length="68" mass="7877">MKRELISKMPLFTKEQIEAAIAAAPDYVDDPESPYDPNNEAEVKAFWANAKRVMPGEHRFQQKQKKSR</sequence>
<dbReference type="RefSeq" id="WP_161091843.1">
    <property type="nucleotide sequence ID" value="NZ_WWCV01000045.1"/>
</dbReference>
<dbReference type="EMBL" id="WWCV01000045">
    <property type="protein sequence ID" value="MYN19404.1"/>
    <property type="molecule type" value="Genomic_DNA"/>
</dbReference>
<dbReference type="Proteomes" id="UP000484875">
    <property type="component" value="Unassembled WGS sequence"/>
</dbReference>
<dbReference type="AlphaFoldDB" id="A0A845HRC5"/>
<comment type="caution">
    <text evidence="1">The sequence shown here is derived from an EMBL/GenBank/DDBJ whole genome shotgun (WGS) entry which is preliminary data.</text>
</comment>
<protein>
    <submittedName>
        <fullName evidence="1">Uncharacterized protein</fullName>
    </submittedName>
</protein>
<accession>A0A845HRC5</accession>
<organism evidence="1 2">
    <name type="scientific">Duganella vulcania</name>
    <dbReference type="NCBI Taxonomy" id="2692166"/>
    <lineage>
        <taxon>Bacteria</taxon>
        <taxon>Pseudomonadati</taxon>
        <taxon>Pseudomonadota</taxon>
        <taxon>Betaproteobacteria</taxon>
        <taxon>Burkholderiales</taxon>
        <taxon>Oxalobacteraceae</taxon>
        <taxon>Telluria group</taxon>
        <taxon>Duganella</taxon>
    </lineage>
</organism>
<name>A0A845HRC5_9BURK</name>
<proteinExistence type="predicted"/>
<evidence type="ECO:0000313" key="1">
    <source>
        <dbReference type="EMBL" id="MYN19404.1"/>
    </source>
</evidence>
<keyword evidence="2" id="KW-1185">Reference proteome</keyword>